<dbReference type="SMART" id="SM00644">
    <property type="entry name" value="Ami_2"/>
    <property type="match status" value="1"/>
</dbReference>
<dbReference type="SUPFAM" id="SSF55846">
    <property type="entry name" value="N-acetylmuramoyl-L-alanine amidase-like"/>
    <property type="match status" value="1"/>
</dbReference>
<dbReference type="RefSeq" id="WP_169278039.1">
    <property type="nucleotide sequence ID" value="NZ_CP051680.1"/>
</dbReference>
<keyword evidence="7" id="KW-0961">Cell wall biogenesis/degradation</keyword>
<sequence length="241" mass="26959">MEYIVNHIPMSTPHRRRQGIKCTMTTITIHNTGNPTSNALGERSWLFNPTNGREASWHIVVDEHRAIEAIPLNEKALHAGDAVGNTSSIGVEICESGDYSKTLRNAAQLVAKMLKARGWGVAQLRRHWDWSHKICPRLMYDGGKWTGWEAFKSMVSAELAEKGEDEPMTKEEKQMLDAMREDVAAIKLIVDSSTKLTPAPKWFVTEFGSVDLAGKIGKPEFTEEGWRTLAVSLRMQGLGKK</sequence>
<evidence type="ECO:0000313" key="10">
    <source>
        <dbReference type="Proteomes" id="UP000502248"/>
    </source>
</evidence>
<dbReference type="InterPro" id="IPR051206">
    <property type="entry name" value="NAMLAA_amidase_2"/>
</dbReference>
<dbReference type="AlphaFoldDB" id="A0A7Z2VEK3"/>
<evidence type="ECO:0000256" key="7">
    <source>
        <dbReference type="ARBA" id="ARBA00023316"/>
    </source>
</evidence>
<dbReference type="GO" id="GO:0009254">
    <property type="term" value="P:peptidoglycan turnover"/>
    <property type="evidence" value="ECO:0007669"/>
    <property type="project" value="TreeGrafter"/>
</dbReference>
<reference evidence="9 10" key="1">
    <citation type="submission" date="2020-04" db="EMBL/GenBank/DDBJ databases">
        <title>Genome sequencing of novel species.</title>
        <authorList>
            <person name="Heo J."/>
            <person name="Kim S.-J."/>
            <person name="Kim J.-S."/>
            <person name="Hong S.-B."/>
            <person name="Kwon S.-W."/>
        </authorList>
    </citation>
    <scope>NUCLEOTIDE SEQUENCE [LARGE SCALE GENOMIC DNA]</scope>
    <source>
        <strain evidence="9 10">MFER-1</strain>
    </source>
</reference>
<dbReference type="InterPro" id="IPR002502">
    <property type="entry name" value="Amidase_domain"/>
</dbReference>
<proteinExistence type="inferred from homology"/>
<feature type="domain" description="N-acetylmuramoyl-L-alanine amidase" evidence="8">
    <location>
        <begin position="12"/>
        <end position="147"/>
    </location>
</feature>
<dbReference type="PANTHER" id="PTHR30417:SF11">
    <property type="entry name" value="N-ACETYLMURAMOYL-L-ALANINE AMIDASE XLYA"/>
    <property type="match status" value="1"/>
</dbReference>
<evidence type="ECO:0000256" key="6">
    <source>
        <dbReference type="ARBA" id="ARBA00023287"/>
    </source>
</evidence>
<dbReference type="GO" id="GO:0008745">
    <property type="term" value="F:N-acetylmuramoyl-L-alanine amidase activity"/>
    <property type="evidence" value="ECO:0007669"/>
    <property type="project" value="UniProtKB-EC"/>
</dbReference>
<evidence type="ECO:0000256" key="4">
    <source>
        <dbReference type="ARBA" id="ARBA00022801"/>
    </source>
</evidence>
<keyword evidence="5" id="KW-0749">Sporulation</keyword>
<evidence type="ECO:0000256" key="3">
    <source>
        <dbReference type="ARBA" id="ARBA00011901"/>
    </source>
</evidence>
<keyword evidence="6" id="KW-0178">Competence</keyword>
<dbReference type="CDD" id="cd06583">
    <property type="entry name" value="PGRP"/>
    <property type="match status" value="1"/>
</dbReference>
<dbReference type="KEGG" id="cheb:HH215_00060"/>
<dbReference type="GO" id="GO:0071555">
    <property type="term" value="P:cell wall organization"/>
    <property type="evidence" value="ECO:0007669"/>
    <property type="project" value="UniProtKB-KW"/>
</dbReference>
<gene>
    <name evidence="9" type="ORF">HH215_00060</name>
</gene>
<protein>
    <recommendedName>
        <fullName evidence="3">N-acetylmuramoyl-L-alanine amidase</fullName>
        <ecNumber evidence="3">3.5.1.28</ecNumber>
    </recommendedName>
</protein>
<evidence type="ECO:0000256" key="1">
    <source>
        <dbReference type="ARBA" id="ARBA00001561"/>
    </source>
</evidence>
<evidence type="ECO:0000313" key="9">
    <source>
        <dbReference type="EMBL" id="QJD81733.1"/>
    </source>
</evidence>
<dbReference type="PANTHER" id="PTHR30417">
    <property type="entry name" value="N-ACETYLMURAMOYL-L-ALANINE AMIDASE AMID"/>
    <property type="match status" value="1"/>
</dbReference>
<comment type="similarity">
    <text evidence="2">Belongs to the N-acetylmuramoyl-L-alanine amidase 2 family.</text>
</comment>
<evidence type="ECO:0000259" key="8">
    <source>
        <dbReference type="SMART" id="SM00644"/>
    </source>
</evidence>
<keyword evidence="4" id="KW-0378">Hydrolase</keyword>
<dbReference type="Gene3D" id="3.40.80.10">
    <property type="entry name" value="Peptidoglycan recognition protein-like"/>
    <property type="match status" value="1"/>
</dbReference>
<dbReference type="GO" id="GO:0030420">
    <property type="term" value="P:establishment of competence for transformation"/>
    <property type="evidence" value="ECO:0007669"/>
    <property type="project" value="UniProtKB-KW"/>
</dbReference>
<dbReference type="Proteomes" id="UP000502248">
    <property type="component" value="Chromosome"/>
</dbReference>
<dbReference type="EMBL" id="CP051680">
    <property type="protein sequence ID" value="QJD81733.1"/>
    <property type="molecule type" value="Genomic_DNA"/>
</dbReference>
<comment type="catalytic activity">
    <reaction evidence="1">
        <text>Hydrolyzes the link between N-acetylmuramoyl residues and L-amino acid residues in certain cell-wall glycopeptides.</text>
        <dbReference type="EC" id="3.5.1.28"/>
    </reaction>
</comment>
<name>A0A7Z2VEK3_9BACL</name>
<dbReference type="Pfam" id="PF01510">
    <property type="entry name" value="Amidase_2"/>
    <property type="match status" value="1"/>
</dbReference>
<accession>A0A7Z2VEK3</accession>
<dbReference type="GO" id="GO:0009253">
    <property type="term" value="P:peptidoglycan catabolic process"/>
    <property type="evidence" value="ECO:0007669"/>
    <property type="project" value="InterPro"/>
</dbReference>
<organism evidence="9 10">
    <name type="scientific">Cohnella herbarum</name>
    <dbReference type="NCBI Taxonomy" id="2728023"/>
    <lineage>
        <taxon>Bacteria</taxon>
        <taxon>Bacillati</taxon>
        <taxon>Bacillota</taxon>
        <taxon>Bacilli</taxon>
        <taxon>Bacillales</taxon>
        <taxon>Paenibacillaceae</taxon>
        <taxon>Cohnella</taxon>
    </lineage>
</organism>
<dbReference type="GO" id="GO:0030435">
    <property type="term" value="P:sporulation resulting in formation of a cellular spore"/>
    <property type="evidence" value="ECO:0007669"/>
    <property type="project" value="UniProtKB-KW"/>
</dbReference>
<evidence type="ECO:0000256" key="5">
    <source>
        <dbReference type="ARBA" id="ARBA00022969"/>
    </source>
</evidence>
<keyword evidence="10" id="KW-1185">Reference proteome</keyword>
<dbReference type="EC" id="3.5.1.28" evidence="3"/>
<evidence type="ECO:0000256" key="2">
    <source>
        <dbReference type="ARBA" id="ARBA00007553"/>
    </source>
</evidence>
<dbReference type="InterPro" id="IPR036505">
    <property type="entry name" value="Amidase/PGRP_sf"/>
</dbReference>